<dbReference type="InterPro" id="IPR011991">
    <property type="entry name" value="ArsR-like_HTH"/>
</dbReference>
<dbReference type="InterPro" id="IPR036390">
    <property type="entry name" value="WH_DNA-bd_sf"/>
</dbReference>
<dbReference type="InterPro" id="IPR051011">
    <property type="entry name" value="Metal_resp_trans_reg"/>
</dbReference>
<dbReference type="Gene3D" id="1.10.10.10">
    <property type="entry name" value="Winged helix-like DNA-binding domain superfamily/Winged helix DNA-binding domain"/>
    <property type="match status" value="1"/>
</dbReference>
<dbReference type="SUPFAM" id="SSF46785">
    <property type="entry name" value="Winged helix' DNA-binding domain"/>
    <property type="match status" value="1"/>
</dbReference>
<dbReference type="PANTHER" id="PTHR43132">
    <property type="entry name" value="ARSENICAL RESISTANCE OPERON REPRESSOR ARSR-RELATED"/>
    <property type="match status" value="1"/>
</dbReference>
<dbReference type="EMBL" id="FMCV01000025">
    <property type="protein sequence ID" value="SCF41628.1"/>
    <property type="molecule type" value="Genomic_DNA"/>
</dbReference>
<name>A0A1C5A8U0_9ACTN</name>
<dbReference type="InterPro" id="IPR036388">
    <property type="entry name" value="WH-like_DNA-bd_sf"/>
</dbReference>
<evidence type="ECO:0000259" key="4">
    <source>
        <dbReference type="PROSITE" id="PS50987"/>
    </source>
</evidence>
<evidence type="ECO:0000313" key="6">
    <source>
        <dbReference type="Proteomes" id="UP000198551"/>
    </source>
</evidence>
<organism evidence="5 6">
    <name type="scientific">Micromonospora marina</name>
    <dbReference type="NCBI Taxonomy" id="307120"/>
    <lineage>
        <taxon>Bacteria</taxon>
        <taxon>Bacillati</taxon>
        <taxon>Actinomycetota</taxon>
        <taxon>Actinomycetes</taxon>
        <taxon>Micromonosporales</taxon>
        <taxon>Micromonosporaceae</taxon>
        <taxon>Micromonospora</taxon>
    </lineage>
</organism>
<keyword evidence="3" id="KW-0804">Transcription</keyword>
<keyword evidence="2 5" id="KW-0238">DNA-binding</keyword>
<feature type="domain" description="HTH arsR-type" evidence="4">
    <location>
        <begin position="247"/>
        <end position="337"/>
    </location>
</feature>
<accession>A0A1C5A8U0</accession>
<protein>
    <submittedName>
        <fullName evidence="5">DNA-binding transcriptional regulator, ArsR family</fullName>
    </submittedName>
</protein>
<evidence type="ECO:0000256" key="1">
    <source>
        <dbReference type="ARBA" id="ARBA00023015"/>
    </source>
</evidence>
<dbReference type="AlphaFoldDB" id="A0A1C5A8U0"/>
<keyword evidence="1" id="KW-0805">Transcription regulation</keyword>
<dbReference type="PROSITE" id="PS50987">
    <property type="entry name" value="HTH_ARSR_2"/>
    <property type="match status" value="1"/>
</dbReference>
<evidence type="ECO:0000256" key="2">
    <source>
        <dbReference type="ARBA" id="ARBA00023125"/>
    </source>
</evidence>
<evidence type="ECO:0000256" key="3">
    <source>
        <dbReference type="ARBA" id="ARBA00023163"/>
    </source>
</evidence>
<keyword evidence="6" id="KW-1185">Reference proteome</keyword>
<proteinExistence type="predicted"/>
<dbReference type="CDD" id="cd00090">
    <property type="entry name" value="HTH_ARSR"/>
    <property type="match status" value="1"/>
</dbReference>
<reference evidence="6" key="1">
    <citation type="submission" date="2016-06" db="EMBL/GenBank/DDBJ databases">
        <authorList>
            <person name="Varghese N."/>
        </authorList>
    </citation>
    <scope>NUCLEOTIDE SEQUENCE [LARGE SCALE GENOMIC DNA]</scope>
    <source>
        <strain evidence="6">DSM 45555</strain>
    </source>
</reference>
<dbReference type="InterPro" id="IPR001845">
    <property type="entry name" value="HTH_ArsR_DNA-bd_dom"/>
</dbReference>
<dbReference type="Proteomes" id="UP000198551">
    <property type="component" value="Unassembled WGS sequence"/>
</dbReference>
<dbReference type="SMART" id="SM00418">
    <property type="entry name" value="HTH_ARSR"/>
    <property type="match status" value="1"/>
</dbReference>
<dbReference type="GO" id="GO:0003677">
    <property type="term" value="F:DNA binding"/>
    <property type="evidence" value="ECO:0007669"/>
    <property type="project" value="UniProtKB-KW"/>
</dbReference>
<gene>
    <name evidence="5" type="ORF">GA0070215_12582</name>
</gene>
<evidence type="ECO:0000313" key="5">
    <source>
        <dbReference type="EMBL" id="SCF41628.1"/>
    </source>
</evidence>
<sequence>MIRLTVDDETLLGVRVAISPLWEALSSLALLARYRSEVPYPYSTWASTVRRALPVGFRRELLTWIAQLRSLRLPSFLTPVPASASPTIREELATLRATPAETVRRELEALYPTDVPAPLLRLADGADGLTHLTDLLGRYWDTAMAPYWRSMRNVLEEEILFRGRTLVTEGSDAMLQSLGGRVKWERPDLTLPYQTDINSTLRGTQFYVVPVLFARGMRIFSQGAAGSAISYQARGAAVLDGQVGDSAPPEAEPQQGDRLAILVGRGRAAVMRALVAPTTTTAVAGSVGLAPSTVSQHLTALSAAGMVRRRRAGSRVLYELDREGLALLSHLDCEISH</sequence>
<dbReference type="GO" id="GO:0003700">
    <property type="term" value="F:DNA-binding transcription factor activity"/>
    <property type="evidence" value="ECO:0007669"/>
    <property type="project" value="InterPro"/>
</dbReference>
<dbReference type="PANTHER" id="PTHR43132:SF8">
    <property type="entry name" value="HTH-TYPE TRANSCRIPTIONAL REGULATOR KMTR"/>
    <property type="match status" value="1"/>
</dbReference>